<dbReference type="InterPro" id="IPR006439">
    <property type="entry name" value="HAD-SF_hydro_IA"/>
</dbReference>
<keyword evidence="2" id="KW-1185">Reference proteome</keyword>
<dbReference type="EMBL" id="ASRX01000015">
    <property type="protein sequence ID" value="EYF06643.1"/>
    <property type="molecule type" value="Genomic_DNA"/>
</dbReference>
<dbReference type="PANTHER" id="PTHR18901:SF38">
    <property type="entry name" value="PSEUDOURIDINE-5'-PHOSPHATASE"/>
    <property type="match status" value="1"/>
</dbReference>
<accession>A0A017TBI7</accession>
<comment type="caution">
    <text evidence="1">The sequence shown here is derived from an EMBL/GenBank/DDBJ whole genome shotgun (WGS) entry which is preliminary data.</text>
</comment>
<dbReference type="STRING" id="1192034.CAP_1773"/>
<protein>
    <submittedName>
        <fullName evidence="1">Putative hydrolase</fullName>
    </submittedName>
</protein>
<gene>
    <name evidence="1" type="ORF">CAP_1773</name>
</gene>
<reference evidence="1 2" key="1">
    <citation type="submission" date="2013-05" db="EMBL/GenBank/DDBJ databases">
        <title>Genome assembly of Chondromyces apiculatus DSM 436.</title>
        <authorList>
            <person name="Sharma G."/>
            <person name="Khatri I."/>
            <person name="Kaur C."/>
            <person name="Mayilraj S."/>
            <person name="Subramanian S."/>
        </authorList>
    </citation>
    <scope>NUCLEOTIDE SEQUENCE [LARGE SCALE GENOMIC DNA]</scope>
    <source>
        <strain evidence="1 2">DSM 436</strain>
    </source>
</reference>
<dbReference type="GO" id="GO:0016787">
    <property type="term" value="F:hydrolase activity"/>
    <property type="evidence" value="ECO:0007669"/>
    <property type="project" value="UniProtKB-KW"/>
</dbReference>
<dbReference type="SUPFAM" id="SSF56784">
    <property type="entry name" value="HAD-like"/>
    <property type="match status" value="1"/>
</dbReference>
<evidence type="ECO:0000313" key="2">
    <source>
        <dbReference type="Proteomes" id="UP000019678"/>
    </source>
</evidence>
<sequence>MDGLLVDSEPLWFELEQGFCRDRGFAWTEADAVSCLGRGLRATLAEMGKRFGFPLDLDRDAAWVMERFVERVGDLRLKPGAEVLLDAAEGRVGLALASSSPRRLVGAVVERFGLRPRLGAVVTGEDVERLKPEPDIFLQAAAELRVPEARCAVLEDSLAGATAGRAAGMIVVAVPEGSWEGRGFEAVADVCVRDLVEAGRWLGLLD</sequence>
<proteinExistence type="predicted"/>
<organism evidence="1 2">
    <name type="scientific">Chondromyces apiculatus DSM 436</name>
    <dbReference type="NCBI Taxonomy" id="1192034"/>
    <lineage>
        <taxon>Bacteria</taxon>
        <taxon>Pseudomonadati</taxon>
        <taxon>Myxococcota</taxon>
        <taxon>Polyangia</taxon>
        <taxon>Polyangiales</taxon>
        <taxon>Polyangiaceae</taxon>
        <taxon>Chondromyces</taxon>
    </lineage>
</organism>
<dbReference type="NCBIfam" id="TIGR01509">
    <property type="entry name" value="HAD-SF-IA-v3"/>
    <property type="match status" value="1"/>
</dbReference>
<evidence type="ECO:0000313" key="1">
    <source>
        <dbReference type="EMBL" id="EYF06643.1"/>
    </source>
</evidence>
<dbReference type="Gene3D" id="3.40.50.1000">
    <property type="entry name" value="HAD superfamily/HAD-like"/>
    <property type="match status" value="1"/>
</dbReference>
<dbReference type="InterPro" id="IPR023214">
    <property type="entry name" value="HAD_sf"/>
</dbReference>
<dbReference type="Proteomes" id="UP000019678">
    <property type="component" value="Unassembled WGS sequence"/>
</dbReference>
<dbReference type="Gene3D" id="1.10.150.240">
    <property type="entry name" value="Putative phosphatase, domain 2"/>
    <property type="match status" value="1"/>
</dbReference>
<dbReference type="Pfam" id="PF00702">
    <property type="entry name" value="Hydrolase"/>
    <property type="match status" value="1"/>
</dbReference>
<dbReference type="PANTHER" id="PTHR18901">
    <property type="entry name" value="2-DEOXYGLUCOSE-6-PHOSPHATE PHOSPHATASE 2"/>
    <property type="match status" value="1"/>
</dbReference>
<dbReference type="InterPro" id="IPR036412">
    <property type="entry name" value="HAD-like_sf"/>
</dbReference>
<dbReference type="eggNOG" id="COG0637">
    <property type="taxonomic scope" value="Bacteria"/>
</dbReference>
<keyword evidence="1" id="KW-0378">Hydrolase</keyword>
<dbReference type="AlphaFoldDB" id="A0A017TBI7"/>
<name>A0A017TBI7_9BACT</name>
<dbReference type="InterPro" id="IPR023198">
    <property type="entry name" value="PGP-like_dom2"/>
</dbReference>